<dbReference type="STRING" id="146536.AQI70_13455"/>
<evidence type="ECO:0000259" key="3">
    <source>
        <dbReference type="PROSITE" id="PS51755"/>
    </source>
</evidence>
<dbReference type="SUPFAM" id="SSF46894">
    <property type="entry name" value="C-terminal effector domain of the bipartite response regulators"/>
    <property type="match status" value="1"/>
</dbReference>
<dbReference type="EMBL" id="LMWJ01000007">
    <property type="protein sequence ID" value="KUM78466.1"/>
    <property type="molecule type" value="Genomic_DNA"/>
</dbReference>
<feature type="DNA-binding region" description="OmpR/PhoB-type" evidence="2">
    <location>
        <begin position="54"/>
        <end position="153"/>
    </location>
</feature>
<dbReference type="InterPro" id="IPR036388">
    <property type="entry name" value="WH-like_DNA-bd_sf"/>
</dbReference>
<dbReference type="Proteomes" id="UP000054024">
    <property type="component" value="Unassembled WGS sequence"/>
</dbReference>
<dbReference type="Gene3D" id="1.10.10.10">
    <property type="entry name" value="Winged helix-like DNA-binding domain superfamily/Winged helix DNA-binding domain"/>
    <property type="match status" value="1"/>
</dbReference>
<dbReference type="SMART" id="SM00862">
    <property type="entry name" value="Trans_reg_C"/>
    <property type="match status" value="1"/>
</dbReference>
<name>A0A124H4N1_9ACTN</name>
<evidence type="ECO:0000256" key="2">
    <source>
        <dbReference type="PROSITE-ProRule" id="PRU01091"/>
    </source>
</evidence>
<accession>A0A124H4N1</accession>
<dbReference type="GO" id="GO:0003677">
    <property type="term" value="F:DNA binding"/>
    <property type="evidence" value="ECO:0007669"/>
    <property type="project" value="UniProtKB-UniRule"/>
</dbReference>
<proteinExistence type="predicted"/>
<feature type="domain" description="OmpR/PhoB-type" evidence="3">
    <location>
        <begin position="54"/>
        <end position="153"/>
    </location>
</feature>
<comment type="caution">
    <text evidence="4">The sequence shown here is derived from an EMBL/GenBank/DDBJ whole genome shotgun (WGS) entry which is preliminary data.</text>
</comment>
<protein>
    <recommendedName>
        <fullName evidence="3">OmpR/PhoB-type domain-containing protein</fullName>
    </recommendedName>
</protein>
<dbReference type="PROSITE" id="PS51755">
    <property type="entry name" value="OMPR_PHOB"/>
    <property type="match status" value="1"/>
</dbReference>
<dbReference type="InterPro" id="IPR016032">
    <property type="entry name" value="Sig_transdc_resp-reg_C-effctor"/>
</dbReference>
<dbReference type="GO" id="GO:0006355">
    <property type="term" value="P:regulation of DNA-templated transcription"/>
    <property type="evidence" value="ECO:0007669"/>
    <property type="project" value="InterPro"/>
</dbReference>
<gene>
    <name evidence="4" type="ORF">AQI70_13455</name>
</gene>
<evidence type="ECO:0000313" key="5">
    <source>
        <dbReference type="Proteomes" id="UP000054024"/>
    </source>
</evidence>
<dbReference type="AlphaFoldDB" id="A0A124H4N1"/>
<evidence type="ECO:0000256" key="1">
    <source>
        <dbReference type="ARBA" id="ARBA00023125"/>
    </source>
</evidence>
<evidence type="ECO:0000313" key="4">
    <source>
        <dbReference type="EMBL" id="KUM78466.1"/>
    </source>
</evidence>
<sequence length="160" mass="18525">MRWPEQAAEVERYRLRRMPRLLVVAPGARPPATLDPLEDWVREPVDDGELQARWEILRARAVPRTPVVDSQDVLHYAGRRLPLAAGEAELVRLLLESYRSVVRREELAQRLWPDSDARRRNALDVRVLRARRRLEPLGLIIRTVWRRGYLLDADLGGDAG</sequence>
<keyword evidence="5" id="KW-1185">Reference proteome</keyword>
<dbReference type="InterPro" id="IPR001867">
    <property type="entry name" value="OmpR/PhoB-type_DNA-bd"/>
</dbReference>
<keyword evidence="1 2" id="KW-0238">DNA-binding</keyword>
<dbReference type="GO" id="GO:0000160">
    <property type="term" value="P:phosphorelay signal transduction system"/>
    <property type="evidence" value="ECO:0007669"/>
    <property type="project" value="InterPro"/>
</dbReference>
<reference evidence="4 5" key="1">
    <citation type="submission" date="2015-10" db="EMBL/GenBank/DDBJ databases">
        <title>Draft genome sequence of Streptomyces curacoi DSM 40107, type strain for the species Streptomyces curacoi.</title>
        <authorList>
            <person name="Ruckert C."/>
            <person name="Winkler A."/>
            <person name="Kalinowski J."/>
            <person name="Kampfer P."/>
            <person name="Glaeser S."/>
        </authorList>
    </citation>
    <scope>NUCLEOTIDE SEQUENCE [LARGE SCALE GENOMIC DNA]</scope>
    <source>
        <strain evidence="4 5">DSM 40107</strain>
    </source>
</reference>
<organism evidence="4 5">
    <name type="scientific">Streptomyces curacoi</name>
    <dbReference type="NCBI Taxonomy" id="146536"/>
    <lineage>
        <taxon>Bacteria</taxon>
        <taxon>Bacillati</taxon>
        <taxon>Actinomycetota</taxon>
        <taxon>Actinomycetes</taxon>
        <taxon>Kitasatosporales</taxon>
        <taxon>Streptomycetaceae</taxon>
        <taxon>Streptomyces</taxon>
    </lineage>
</organism>
<dbReference type="Pfam" id="PF00486">
    <property type="entry name" value="Trans_reg_C"/>
    <property type="match status" value="1"/>
</dbReference>